<sequence>MSLYPSLEDMKVDQMAKAQVNAIASAYSSQSQSPPAYSGVPAADIAEDALANNMYPSLGDYMGLELSEATEIISPGLYSNMVAPLSSQSLGLQRRKSQMVTLCKDKDNKVGLRVKSIDNGVRFGDQILQINGTNVAGYSMDKVHDLFRKSPVNGIKVALRDRPFERTITLHKDSTNHVGFLFKNGKITSIVKDSSAAKNGLLINHQLLEVDGQNVVGLKDKEITKIIDNCGGIVTITIIPNYVYDHMVKKIYLDH</sequence>
<comment type="caution">
    <text evidence="1">The sequence shown here is derived from an EMBL/GenBank/DDBJ whole genome shotgun (WGS) entry which is preliminary data.</text>
</comment>
<evidence type="ECO:0000313" key="2">
    <source>
        <dbReference type="Proteomes" id="UP001056778"/>
    </source>
</evidence>
<gene>
    <name evidence="1" type="ORF">MML48_5g00002333</name>
</gene>
<reference evidence="1" key="1">
    <citation type="submission" date="2022-04" db="EMBL/GenBank/DDBJ databases">
        <title>Chromosome-scale genome assembly of Holotrichia oblita Faldermann.</title>
        <authorList>
            <person name="Rongchong L."/>
        </authorList>
    </citation>
    <scope>NUCLEOTIDE SEQUENCE</scope>
    <source>
        <strain evidence="1">81SQS9</strain>
    </source>
</reference>
<evidence type="ECO:0000313" key="1">
    <source>
        <dbReference type="EMBL" id="KAI4460845.1"/>
    </source>
</evidence>
<accession>A0ACB9T201</accession>
<dbReference type="EMBL" id="CM043019">
    <property type="protein sequence ID" value="KAI4460845.1"/>
    <property type="molecule type" value="Genomic_DNA"/>
</dbReference>
<proteinExistence type="predicted"/>
<keyword evidence="2" id="KW-1185">Reference proteome</keyword>
<dbReference type="Proteomes" id="UP001056778">
    <property type="component" value="Chromosome 5"/>
</dbReference>
<protein>
    <submittedName>
        <fullName evidence="1">Syntenin related</fullName>
    </submittedName>
</protein>
<organism evidence="1 2">
    <name type="scientific">Holotrichia oblita</name>
    <name type="common">Chafer beetle</name>
    <dbReference type="NCBI Taxonomy" id="644536"/>
    <lineage>
        <taxon>Eukaryota</taxon>
        <taxon>Metazoa</taxon>
        <taxon>Ecdysozoa</taxon>
        <taxon>Arthropoda</taxon>
        <taxon>Hexapoda</taxon>
        <taxon>Insecta</taxon>
        <taxon>Pterygota</taxon>
        <taxon>Neoptera</taxon>
        <taxon>Endopterygota</taxon>
        <taxon>Coleoptera</taxon>
        <taxon>Polyphaga</taxon>
        <taxon>Scarabaeiformia</taxon>
        <taxon>Scarabaeidae</taxon>
        <taxon>Melolonthinae</taxon>
        <taxon>Holotrichia</taxon>
    </lineage>
</organism>
<name>A0ACB9T201_HOLOL</name>